<dbReference type="InterPro" id="IPR027417">
    <property type="entry name" value="P-loop_NTPase"/>
</dbReference>
<dbReference type="InterPro" id="IPR027785">
    <property type="entry name" value="UvrD-like_helicase_C"/>
</dbReference>
<feature type="coiled-coil region" evidence="6">
    <location>
        <begin position="13"/>
        <end position="40"/>
    </location>
</feature>
<feature type="domain" description="UvrD-like helicase ATP-binding" evidence="7">
    <location>
        <begin position="196"/>
        <end position="515"/>
    </location>
</feature>
<evidence type="ECO:0000259" key="7">
    <source>
        <dbReference type="PROSITE" id="PS51198"/>
    </source>
</evidence>
<dbReference type="Pfam" id="PF13538">
    <property type="entry name" value="UvrD_C_2"/>
    <property type="match status" value="1"/>
</dbReference>
<keyword evidence="9" id="KW-1185">Reference proteome</keyword>
<dbReference type="PANTHER" id="PTHR11070">
    <property type="entry name" value="UVRD / RECB / PCRA DNA HELICASE FAMILY MEMBER"/>
    <property type="match status" value="1"/>
</dbReference>
<evidence type="ECO:0000256" key="1">
    <source>
        <dbReference type="ARBA" id="ARBA00022741"/>
    </source>
</evidence>
<dbReference type="PROSITE" id="PS51198">
    <property type="entry name" value="UVRD_HELICASE_ATP_BIND"/>
    <property type="match status" value="1"/>
</dbReference>
<evidence type="ECO:0000256" key="4">
    <source>
        <dbReference type="ARBA" id="ARBA00022840"/>
    </source>
</evidence>
<dbReference type="GO" id="GO:0000725">
    <property type="term" value="P:recombinational repair"/>
    <property type="evidence" value="ECO:0007669"/>
    <property type="project" value="TreeGrafter"/>
</dbReference>
<keyword evidence="4 5" id="KW-0067">ATP-binding</keyword>
<dbReference type="PATRIC" id="fig|1158607.3.peg.4766"/>
<dbReference type="GO" id="GO:0003677">
    <property type="term" value="F:DNA binding"/>
    <property type="evidence" value="ECO:0007669"/>
    <property type="project" value="InterPro"/>
</dbReference>
<dbReference type="OrthoDB" id="9787585at2"/>
<dbReference type="SUPFAM" id="SSF52540">
    <property type="entry name" value="P-loop containing nucleoside triphosphate hydrolases"/>
    <property type="match status" value="1"/>
</dbReference>
<dbReference type="InterPro" id="IPR014016">
    <property type="entry name" value="UvrD-like_ATP-bd"/>
</dbReference>
<evidence type="ECO:0000256" key="6">
    <source>
        <dbReference type="SAM" id="Coils"/>
    </source>
</evidence>
<sequence length="655" mass="75867">MNVTEEQYLERIIETISEQANLLEATIDSNEDQYKELKRHTVDYKAELDKYEVYNYQQTMSFIDHRSTLETGILQKLNYQMSNPYFAKIGFQYQQEEEVEPFYIGRYGFANDRGEQLIYDWRAPIASLYYEFNLGKGCYESFGKIFSGNILEKKQFEIKDGKIRLMVDTEDTVNDEFLLHELSQISSHEMKTIIQTIQKEQNEVIRDTKTKNLIIQGVAGSGKTSVALHRMAFLLYQKRDSLTAENILIVSPNQIFSSYISNILPELGENELQQMDIGSLGKSFIDEAISVSSRQAELTEILEQPNSLRSQSYRYRSSSDFFEKLIAYLQQLMQQVSLEDLILSEEKRITKERLSKLFENVKPLFVLIEEVSRRIAEEERINSSKSIAAKLKKRLGYSDSLAAYLGFLETLPQKYRGASGKDYLENSDLYPYLYFKLHLEGIKPTQHIQHLVVDEMQDYSILQFQVLQMLFPGEKTICGDINQALIGDQQLFLEKLAQLLPANRVVEFNQSYRSSYEIIEFAKQFSNNSELNVVNRHGAPVEVTAIENLEDKWTKIRKRLVEFQKSGFSTCGIICQSQQEVYQLAEELSVSATIVTENTNKIEDNIVVTTIQFAKGLEFDTVILPDIETQQLQRKNNRLYTCCTRALHQLIIFTR</sequence>
<evidence type="ECO:0000313" key="9">
    <source>
        <dbReference type="Proteomes" id="UP000013782"/>
    </source>
</evidence>
<reference evidence="8 9" key="1">
    <citation type="submission" date="2013-02" db="EMBL/GenBank/DDBJ databases">
        <title>The Genome Sequence of Enterococcus pallens BAA-351.</title>
        <authorList>
            <consortium name="The Broad Institute Genome Sequencing Platform"/>
            <consortium name="The Broad Institute Genome Sequencing Center for Infectious Disease"/>
            <person name="Earl A.M."/>
            <person name="Gilmore M.S."/>
            <person name="Lebreton F."/>
            <person name="Walker B."/>
            <person name="Young S.K."/>
            <person name="Zeng Q."/>
            <person name="Gargeya S."/>
            <person name="Fitzgerald M."/>
            <person name="Haas B."/>
            <person name="Abouelleil A."/>
            <person name="Alvarado L."/>
            <person name="Arachchi H.M."/>
            <person name="Berlin A.M."/>
            <person name="Chapman S.B."/>
            <person name="Dewar J."/>
            <person name="Goldberg J."/>
            <person name="Griggs A."/>
            <person name="Gujja S."/>
            <person name="Hansen M."/>
            <person name="Howarth C."/>
            <person name="Imamovic A."/>
            <person name="Larimer J."/>
            <person name="McCowan C."/>
            <person name="Murphy C."/>
            <person name="Neiman D."/>
            <person name="Pearson M."/>
            <person name="Priest M."/>
            <person name="Roberts A."/>
            <person name="Saif S."/>
            <person name="Shea T."/>
            <person name="Sisk P."/>
            <person name="Sykes S."/>
            <person name="Wortman J."/>
            <person name="Nusbaum C."/>
            <person name="Birren B."/>
        </authorList>
    </citation>
    <scope>NUCLEOTIDE SEQUENCE [LARGE SCALE GENOMIC DNA]</scope>
    <source>
        <strain evidence="8 9">ATCC BAA-351</strain>
    </source>
</reference>
<evidence type="ECO:0000256" key="3">
    <source>
        <dbReference type="ARBA" id="ARBA00022806"/>
    </source>
</evidence>
<dbReference type="InterPro" id="IPR000212">
    <property type="entry name" value="DNA_helicase_UvrD/REP"/>
</dbReference>
<evidence type="ECO:0000256" key="5">
    <source>
        <dbReference type="PROSITE-ProRule" id="PRU00560"/>
    </source>
</evidence>
<organism evidence="8 9">
    <name type="scientific">Enterococcus pallens ATCC BAA-351</name>
    <dbReference type="NCBI Taxonomy" id="1158607"/>
    <lineage>
        <taxon>Bacteria</taxon>
        <taxon>Bacillati</taxon>
        <taxon>Bacillota</taxon>
        <taxon>Bacilli</taxon>
        <taxon>Lactobacillales</taxon>
        <taxon>Enterococcaceae</taxon>
        <taxon>Enterococcus</taxon>
    </lineage>
</organism>
<gene>
    <name evidence="8" type="ORF">UAU_04781</name>
</gene>
<feature type="binding site" evidence="5">
    <location>
        <begin position="217"/>
        <end position="224"/>
    </location>
    <ligand>
        <name>ATP</name>
        <dbReference type="ChEBI" id="CHEBI:30616"/>
    </ligand>
</feature>
<dbReference type="RefSeq" id="WP_010759716.1">
    <property type="nucleotide sequence ID" value="NZ_ASWD01000003.1"/>
</dbReference>
<proteinExistence type="predicted"/>
<dbReference type="Pfam" id="PF00580">
    <property type="entry name" value="UvrD-helicase"/>
    <property type="match status" value="1"/>
</dbReference>
<evidence type="ECO:0000256" key="2">
    <source>
        <dbReference type="ARBA" id="ARBA00022801"/>
    </source>
</evidence>
<keyword evidence="6" id="KW-0175">Coiled coil</keyword>
<dbReference type="AlphaFoldDB" id="R2S4V3"/>
<evidence type="ECO:0000313" key="8">
    <source>
        <dbReference type="EMBL" id="EOH87926.1"/>
    </source>
</evidence>
<dbReference type="Proteomes" id="UP000013782">
    <property type="component" value="Unassembled WGS sequence"/>
</dbReference>
<keyword evidence="2 5" id="KW-0378">Hydrolase</keyword>
<dbReference type="Gene3D" id="3.40.50.300">
    <property type="entry name" value="P-loop containing nucleotide triphosphate hydrolases"/>
    <property type="match status" value="2"/>
</dbReference>
<dbReference type="GO" id="GO:0005829">
    <property type="term" value="C:cytosol"/>
    <property type="evidence" value="ECO:0007669"/>
    <property type="project" value="TreeGrafter"/>
</dbReference>
<dbReference type="GO" id="GO:0016787">
    <property type="term" value="F:hydrolase activity"/>
    <property type="evidence" value="ECO:0007669"/>
    <property type="project" value="UniProtKB-UniRule"/>
</dbReference>
<keyword evidence="1 5" id="KW-0547">Nucleotide-binding</keyword>
<dbReference type="HOGENOM" id="CLU_010312_4_0_9"/>
<dbReference type="eggNOG" id="COG3973">
    <property type="taxonomic scope" value="Bacteria"/>
</dbReference>
<accession>R2S4V3</accession>
<dbReference type="PANTHER" id="PTHR11070:SF17">
    <property type="entry name" value="DNA HELICASE IV"/>
    <property type="match status" value="1"/>
</dbReference>
<dbReference type="EMBL" id="AJAQ01000046">
    <property type="protein sequence ID" value="EOH87926.1"/>
    <property type="molecule type" value="Genomic_DNA"/>
</dbReference>
<protein>
    <recommendedName>
        <fullName evidence="7">UvrD-like helicase ATP-binding domain-containing protein</fullName>
    </recommendedName>
</protein>
<dbReference type="STRING" id="160454.RV10_GL000060"/>
<comment type="caution">
    <text evidence="8">The sequence shown here is derived from an EMBL/GenBank/DDBJ whole genome shotgun (WGS) entry which is preliminary data.</text>
</comment>
<keyword evidence="3 5" id="KW-0347">Helicase</keyword>
<dbReference type="GO" id="GO:0005524">
    <property type="term" value="F:ATP binding"/>
    <property type="evidence" value="ECO:0007669"/>
    <property type="project" value="UniProtKB-UniRule"/>
</dbReference>
<name>R2S4V3_9ENTE</name>
<dbReference type="GO" id="GO:0043138">
    <property type="term" value="F:3'-5' DNA helicase activity"/>
    <property type="evidence" value="ECO:0007669"/>
    <property type="project" value="TreeGrafter"/>
</dbReference>